<dbReference type="PROSITE" id="PS50011">
    <property type="entry name" value="PROTEIN_KINASE_DOM"/>
    <property type="match status" value="1"/>
</dbReference>
<dbReference type="SUPFAM" id="SSF48452">
    <property type="entry name" value="TPR-like"/>
    <property type="match status" value="1"/>
</dbReference>
<dbReference type="InterPro" id="IPR008271">
    <property type="entry name" value="Ser/Thr_kinase_AS"/>
</dbReference>
<evidence type="ECO:0000256" key="6">
    <source>
        <dbReference type="ARBA" id="ARBA00022840"/>
    </source>
</evidence>
<dbReference type="PROSITE" id="PS00107">
    <property type="entry name" value="PROTEIN_KINASE_ATP"/>
    <property type="match status" value="1"/>
</dbReference>
<evidence type="ECO:0000256" key="2">
    <source>
        <dbReference type="ARBA" id="ARBA00022527"/>
    </source>
</evidence>
<dbReference type="Gene3D" id="1.10.510.10">
    <property type="entry name" value="Transferase(Phosphotransferase) domain 1"/>
    <property type="match status" value="1"/>
</dbReference>
<keyword evidence="6 7" id="KW-0067">ATP-binding</keyword>
<proteinExistence type="predicted"/>
<evidence type="ECO:0000313" key="9">
    <source>
        <dbReference type="EMBL" id="XDQ45275.1"/>
    </source>
</evidence>
<reference evidence="9" key="1">
    <citation type="submission" date="2024-07" db="EMBL/GenBank/DDBJ databases">
        <authorList>
            <person name="Yu S.T."/>
        </authorList>
    </citation>
    <scope>NUCLEOTIDE SEQUENCE</scope>
    <source>
        <strain evidence="9">R39</strain>
    </source>
</reference>
<evidence type="ECO:0000256" key="7">
    <source>
        <dbReference type="PROSITE-ProRule" id="PRU10141"/>
    </source>
</evidence>
<dbReference type="GO" id="GO:0005524">
    <property type="term" value="F:ATP binding"/>
    <property type="evidence" value="ECO:0007669"/>
    <property type="project" value="UniProtKB-UniRule"/>
</dbReference>
<gene>
    <name evidence="9" type="ORF">AB5J52_25140</name>
</gene>
<organism evidence="9">
    <name type="scientific">Streptomyces sp. R39</name>
    <dbReference type="NCBI Taxonomy" id="3238631"/>
    <lineage>
        <taxon>Bacteria</taxon>
        <taxon>Bacillati</taxon>
        <taxon>Actinomycetota</taxon>
        <taxon>Actinomycetes</taxon>
        <taxon>Kitasatosporales</taxon>
        <taxon>Streptomycetaceae</taxon>
        <taxon>Streptomyces</taxon>
    </lineage>
</organism>
<dbReference type="EMBL" id="CP163441">
    <property type="protein sequence ID" value="XDQ45275.1"/>
    <property type="molecule type" value="Genomic_DNA"/>
</dbReference>
<protein>
    <recommendedName>
        <fullName evidence="1">non-specific serine/threonine protein kinase</fullName>
        <ecNumber evidence="1">2.7.11.1</ecNumber>
    </recommendedName>
</protein>
<sequence>MGDVTPAQDEAEPARVLAGRYRFKEPIGSGGMSDVWQAYDERLDRRVAVKLMRGEQSAFPYAAGRVGQEEALETRRQRFLREVRTTADLHDHPGIPAVYDTGVDDETGQLYIVMQLLKGREISTLIWDTDYDYEPLPLAWAAAIGAQIASVLDEVHRRGIVHRDIKPANLMLTPGGVVKVLDFGVAALLGAGTHPHLTQEGMTVGTPAYISPEQCLANTVSPAADVYALACVLYELLTGRTPFTASDDRSYLWHHVHSEPPSVRALRPDVPDEIEQLLRGMLAKESEQRLAAAAVYEALLPHALKGTPPSTLPLLASDGRDLDPCRPFTRPFGGWTHLTATDTSVPAMPHVATRALTDDEFDEVVDRAAKLTEEGQFAQAADLLAEALTRAADAPMTEDLSLSLAHVHYLGGSFHEAAALFEGVGATVSGRYDTGDALVQECRYYAAQCRMELGESTAALAAFGAYVRQEPDKHDQGAVDRHLDALARIMRLEAGAERFSQAHAAAVVLRDAMKRYRGPQAPELAEIDGFLARLRRLTD</sequence>
<dbReference type="InterPro" id="IPR011990">
    <property type="entry name" value="TPR-like_helical_dom_sf"/>
</dbReference>
<dbReference type="RefSeq" id="WP_369223997.1">
    <property type="nucleotide sequence ID" value="NZ_CP163441.1"/>
</dbReference>
<dbReference type="Pfam" id="PF00069">
    <property type="entry name" value="Pkinase"/>
    <property type="match status" value="1"/>
</dbReference>
<evidence type="ECO:0000256" key="4">
    <source>
        <dbReference type="ARBA" id="ARBA00022741"/>
    </source>
</evidence>
<evidence type="ECO:0000256" key="1">
    <source>
        <dbReference type="ARBA" id="ARBA00012513"/>
    </source>
</evidence>
<dbReference type="InterPro" id="IPR000719">
    <property type="entry name" value="Prot_kinase_dom"/>
</dbReference>
<keyword evidence="5 9" id="KW-0418">Kinase</keyword>
<feature type="binding site" evidence="7">
    <location>
        <position position="50"/>
    </location>
    <ligand>
        <name>ATP</name>
        <dbReference type="ChEBI" id="CHEBI:30616"/>
    </ligand>
</feature>
<dbReference type="InterPro" id="IPR017441">
    <property type="entry name" value="Protein_kinase_ATP_BS"/>
</dbReference>
<dbReference type="InterPro" id="IPR011009">
    <property type="entry name" value="Kinase-like_dom_sf"/>
</dbReference>
<evidence type="ECO:0000256" key="3">
    <source>
        <dbReference type="ARBA" id="ARBA00022679"/>
    </source>
</evidence>
<dbReference type="CDD" id="cd14014">
    <property type="entry name" value="STKc_PknB_like"/>
    <property type="match status" value="1"/>
</dbReference>
<dbReference type="EC" id="2.7.11.1" evidence="1"/>
<keyword evidence="2" id="KW-0723">Serine/threonine-protein kinase</keyword>
<dbReference type="PROSITE" id="PS00108">
    <property type="entry name" value="PROTEIN_KINASE_ST"/>
    <property type="match status" value="1"/>
</dbReference>
<keyword evidence="3" id="KW-0808">Transferase</keyword>
<dbReference type="PANTHER" id="PTHR43289">
    <property type="entry name" value="MITOGEN-ACTIVATED PROTEIN KINASE KINASE KINASE 20-RELATED"/>
    <property type="match status" value="1"/>
</dbReference>
<dbReference type="AlphaFoldDB" id="A0AB39QUZ8"/>
<name>A0AB39QUZ8_9ACTN</name>
<evidence type="ECO:0000259" key="8">
    <source>
        <dbReference type="PROSITE" id="PS50011"/>
    </source>
</evidence>
<accession>A0AB39QUZ8</accession>
<dbReference type="Gene3D" id="3.30.200.20">
    <property type="entry name" value="Phosphorylase Kinase, domain 1"/>
    <property type="match status" value="1"/>
</dbReference>
<dbReference type="SMART" id="SM00220">
    <property type="entry name" value="S_TKc"/>
    <property type="match status" value="1"/>
</dbReference>
<keyword evidence="4 7" id="KW-0547">Nucleotide-binding</keyword>
<dbReference type="GO" id="GO:0004674">
    <property type="term" value="F:protein serine/threonine kinase activity"/>
    <property type="evidence" value="ECO:0007669"/>
    <property type="project" value="UniProtKB-KW"/>
</dbReference>
<evidence type="ECO:0000256" key="5">
    <source>
        <dbReference type="ARBA" id="ARBA00022777"/>
    </source>
</evidence>
<feature type="domain" description="Protein kinase" evidence="8">
    <location>
        <begin position="21"/>
        <end position="305"/>
    </location>
</feature>
<dbReference type="Gene3D" id="1.25.40.10">
    <property type="entry name" value="Tetratricopeptide repeat domain"/>
    <property type="match status" value="1"/>
</dbReference>
<dbReference type="PANTHER" id="PTHR43289:SF6">
    <property type="entry name" value="SERINE_THREONINE-PROTEIN KINASE NEKL-3"/>
    <property type="match status" value="1"/>
</dbReference>
<dbReference type="SUPFAM" id="SSF56112">
    <property type="entry name" value="Protein kinase-like (PK-like)"/>
    <property type="match status" value="1"/>
</dbReference>